<dbReference type="InterPro" id="IPR000209">
    <property type="entry name" value="Peptidase_S8/S53_dom"/>
</dbReference>
<dbReference type="PROSITE" id="PS00137">
    <property type="entry name" value="SUBTILASE_HIS"/>
    <property type="match status" value="1"/>
</dbReference>
<dbReference type="InterPro" id="IPR023827">
    <property type="entry name" value="Peptidase_S8_Asp-AS"/>
</dbReference>
<evidence type="ECO:0000256" key="2">
    <source>
        <dbReference type="ARBA" id="ARBA00022670"/>
    </source>
</evidence>
<name>A0A926JUD4_9FLAO</name>
<evidence type="ECO:0000313" key="8">
    <source>
        <dbReference type="EMBL" id="MBC9797715.1"/>
    </source>
</evidence>
<dbReference type="InterPro" id="IPR022398">
    <property type="entry name" value="Peptidase_S8_His-AS"/>
</dbReference>
<organism evidence="8 9">
    <name type="scientific">Sinomicrobium weinanense</name>
    <dbReference type="NCBI Taxonomy" id="2842200"/>
    <lineage>
        <taxon>Bacteria</taxon>
        <taxon>Pseudomonadati</taxon>
        <taxon>Bacteroidota</taxon>
        <taxon>Flavobacteriia</taxon>
        <taxon>Flavobacteriales</taxon>
        <taxon>Flavobacteriaceae</taxon>
        <taxon>Sinomicrobium</taxon>
    </lineage>
</organism>
<proteinExistence type="inferred from homology"/>
<reference evidence="8 9" key="1">
    <citation type="submission" date="2020-09" db="EMBL/GenBank/DDBJ databases">
        <title>Sinomicrobium weinanense sp. nov., a halophilic bacteria isolated from saline-alkali soil.</title>
        <authorList>
            <person name="Wu P."/>
            <person name="Ren H."/>
            <person name="Mei Y."/>
            <person name="Liang Y."/>
            <person name="Chen Z."/>
        </authorList>
    </citation>
    <scope>NUCLEOTIDE SEQUENCE [LARGE SCALE GENOMIC DNA]</scope>
    <source>
        <strain evidence="8 9">FJxs</strain>
    </source>
</reference>
<evidence type="ECO:0000259" key="7">
    <source>
        <dbReference type="Pfam" id="PF00082"/>
    </source>
</evidence>
<keyword evidence="3 5" id="KW-0378">Hydrolase</keyword>
<feature type="active site" description="Charge relay system" evidence="5">
    <location>
        <position position="298"/>
    </location>
</feature>
<keyword evidence="9" id="KW-1185">Reference proteome</keyword>
<keyword evidence="4 5" id="KW-0720">Serine protease</keyword>
<evidence type="ECO:0000256" key="1">
    <source>
        <dbReference type="ARBA" id="ARBA00011073"/>
    </source>
</evidence>
<feature type="active site" description="Charge relay system" evidence="5">
    <location>
        <position position="467"/>
    </location>
</feature>
<accession>A0A926JUD4</accession>
<dbReference type="Gene3D" id="3.40.50.200">
    <property type="entry name" value="Peptidase S8/S53 domain"/>
    <property type="match status" value="2"/>
</dbReference>
<comment type="caution">
    <text evidence="8">The sequence shown here is derived from an EMBL/GenBank/DDBJ whole genome shotgun (WGS) entry which is preliminary data.</text>
</comment>
<dbReference type="PRINTS" id="PR00723">
    <property type="entry name" value="SUBTILISIN"/>
</dbReference>
<feature type="active site" description="Charge relay system" evidence="5">
    <location>
        <position position="78"/>
    </location>
</feature>
<dbReference type="PROSITE" id="PS00136">
    <property type="entry name" value="SUBTILASE_ASP"/>
    <property type="match status" value="1"/>
</dbReference>
<dbReference type="SUPFAM" id="SSF52743">
    <property type="entry name" value="Subtilisin-like"/>
    <property type="match status" value="1"/>
</dbReference>
<dbReference type="RefSeq" id="WP_187966846.1">
    <property type="nucleotide sequence ID" value="NZ_JACVDC010000069.1"/>
</dbReference>
<sequence length="546" mass="62297">MKRTKHPMVYILRPLWLVFILIILEVSPTGAQERDAMPDNWHLLDFEEDNVYGISMEKAYRELLTGKVPDTVIVAVIDSGIDTLHTDLRAVLWKNNAEQGNDEDSNGYIGDRYGWNFLGGKDKKNVDSAPPEFIRQYFWLRGTYEGKAPGDIPRKQRREYQLWKQIRDKFRGDSLELVTYYQKTYQELEEGNLRIQEVLDRQEYTASNLSTMDKSQVGEGNRMYRKLMSRWTKENTTNIEILTDWRNRMEEVEQESRFSYAAYAPKANLRQEIIGDNYYNFKDKYYGNPFVQDGIGSHGTHVAGIIGAIRNNEEGINGIVNAVKLMILKAVPAKGDEYDKDIALAIRYAVDNGAKIINMSFAKDFSPEREWVEQAIRYAKRKDVLLINGAGNDGRNVDTVPKYPISKPMNKKKRFSNMITVGASGPTEQNLITDFSNYGQNVVDVFAPGYYIYSTVERGYKKLSGTSMASPVVTGIAAVLRSYYPKLSARQVKEIIEKSVIHIDQPVLTPGFIPEKRDHVMMDQLCKTGGIVNAYKAIELAESISK</sequence>
<feature type="domain" description="Peptidase S8/S53" evidence="7">
    <location>
        <begin position="71"/>
        <end position="500"/>
    </location>
</feature>
<protein>
    <submittedName>
        <fullName evidence="8">S8 family serine peptidase</fullName>
    </submittedName>
</protein>
<dbReference type="PROSITE" id="PS51892">
    <property type="entry name" value="SUBTILASE"/>
    <property type="match status" value="1"/>
</dbReference>
<evidence type="ECO:0000256" key="4">
    <source>
        <dbReference type="ARBA" id="ARBA00022825"/>
    </source>
</evidence>
<dbReference type="InterPro" id="IPR015500">
    <property type="entry name" value="Peptidase_S8_subtilisin-rel"/>
</dbReference>
<dbReference type="InterPro" id="IPR036852">
    <property type="entry name" value="Peptidase_S8/S53_dom_sf"/>
</dbReference>
<dbReference type="Proteomes" id="UP000653730">
    <property type="component" value="Unassembled WGS sequence"/>
</dbReference>
<evidence type="ECO:0000313" key="9">
    <source>
        <dbReference type="Proteomes" id="UP000653730"/>
    </source>
</evidence>
<keyword evidence="2 5" id="KW-0645">Protease</keyword>
<evidence type="ECO:0000256" key="5">
    <source>
        <dbReference type="PROSITE-ProRule" id="PRU01240"/>
    </source>
</evidence>
<dbReference type="PROSITE" id="PS00138">
    <property type="entry name" value="SUBTILASE_SER"/>
    <property type="match status" value="1"/>
</dbReference>
<dbReference type="PANTHER" id="PTHR43399:SF4">
    <property type="entry name" value="CELL WALL-ASSOCIATED PROTEASE"/>
    <property type="match status" value="1"/>
</dbReference>
<gene>
    <name evidence="8" type="ORF">IBL28_17220</name>
</gene>
<dbReference type="EMBL" id="JACVDC010000069">
    <property type="protein sequence ID" value="MBC9797715.1"/>
    <property type="molecule type" value="Genomic_DNA"/>
</dbReference>
<dbReference type="Pfam" id="PF00082">
    <property type="entry name" value="Peptidase_S8"/>
    <property type="match status" value="1"/>
</dbReference>
<dbReference type="AlphaFoldDB" id="A0A926JUD4"/>
<comment type="similarity">
    <text evidence="1 5 6">Belongs to the peptidase S8 family.</text>
</comment>
<evidence type="ECO:0000256" key="3">
    <source>
        <dbReference type="ARBA" id="ARBA00022801"/>
    </source>
</evidence>
<dbReference type="PANTHER" id="PTHR43399">
    <property type="entry name" value="SUBTILISIN-RELATED"/>
    <property type="match status" value="1"/>
</dbReference>
<dbReference type="GO" id="GO:0004252">
    <property type="term" value="F:serine-type endopeptidase activity"/>
    <property type="evidence" value="ECO:0007669"/>
    <property type="project" value="UniProtKB-UniRule"/>
</dbReference>
<evidence type="ECO:0000256" key="6">
    <source>
        <dbReference type="RuleBase" id="RU003355"/>
    </source>
</evidence>
<dbReference type="GO" id="GO:0006508">
    <property type="term" value="P:proteolysis"/>
    <property type="evidence" value="ECO:0007669"/>
    <property type="project" value="UniProtKB-KW"/>
</dbReference>
<dbReference type="InterPro" id="IPR051048">
    <property type="entry name" value="Peptidase_S8/S53_subtilisin"/>
</dbReference>
<dbReference type="InterPro" id="IPR023828">
    <property type="entry name" value="Peptidase_S8_Ser-AS"/>
</dbReference>